<dbReference type="Proteomes" id="UP000270866">
    <property type="component" value="Chromosome 4"/>
</dbReference>
<evidence type="ECO:0000313" key="2">
    <source>
        <dbReference type="Proteomes" id="UP000270866"/>
    </source>
</evidence>
<proteinExistence type="predicted"/>
<evidence type="ECO:0000313" key="1">
    <source>
        <dbReference type="EMBL" id="RKK25509.1"/>
    </source>
</evidence>
<organism evidence="1 2">
    <name type="scientific">Fusarium oxysporum f. sp. cepae</name>
    <dbReference type="NCBI Taxonomy" id="396571"/>
    <lineage>
        <taxon>Eukaryota</taxon>
        <taxon>Fungi</taxon>
        <taxon>Dikarya</taxon>
        <taxon>Ascomycota</taxon>
        <taxon>Pezizomycotina</taxon>
        <taxon>Sordariomycetes</taxon>
        <taxon>Hypocreomycetidae</taxon>
        <taxon>Hypocreales</taxon>
        <taxon>Nectriaceae</taxon>
        <taxon>Fusarium</taxon>
        <taxon>Fusarium oxysporum species complex</taxon>
    </lineage>
</organism>
<dbReference type="AlphaFoldDB" id="A0A3L6P038"/>
<dbReference type="EMBL" id="MRCU01000002">
    <property type="protein sequence ID" value="RKK25509.1"/>
    <property type="molecule type" value="Genomic_DNA"/>
</dbReference>
<accession>A0A3L6P038</accession>
<protein>
    <submittedName>
        <fullName evidence="1">Uncharacterized protein</fullName>
    </submittedName>
</protein>
<sequence>MNYYSQKPPSSSDVSGGLELPIYEGSWFAEVDIVGTSKN</sequence>
<reference evidence="1 2" key="1">
    <citation type="journal article" date="2018" name="Sci. Rep.">
        <title>Characterisation of pathogen-specific regions and novel effector candidates in Fusarium oxysporum f. sp. cepae.</title>
        <authorList>
            <person name="Armitage A.D."/>
            <person name="Taylor A."/>
            <person name="Sobczyk M.K."/>
            <person name="Baxter L."/>
            <person name="Greenfield B.P."/>
            <person name="Bates H.J."/>
            <person name="Wilson F."/>
            <person name="Jackson A.C."/>
            <person name="Ott S."/>
            <person name="Harrison R.J."/>
            <person name="Clarkson J.P."/>
        </authorList>
    </citation>
    <scope>NUCLEOTIDE SEQUENCE [LARGE SCALE GENOMIC DNA]</scope>
    <source>
        <strain evidence="1 2">FoC_Fus2</strain>
    </source>
</reference>
<comment type="caution">
    <text evidence="1">The sequence shown here is derived from an EMBL/GenBank/DDBJ whole genome shotgun (WGS) entry which is preliminary data.</text>
</comment>
<name>A0A3L6P038_FUSOX</name>
<gene>
    <name evidence="1" type="ORF">BFJ65_g3416</name>
</gene>